<protein>
    <recommendedName>
        <fullName evidence="2">Predicted membrane protein YciQ-like C-terminal domain-containing protein</fullName>
    </recommendedName>
</protein>
<dbReference type="InterPro" id="IPR048389">
    <property type="entry name" value="YciQ-like_C"/>
</dbReference>
<evidence type="ECO:0000313" key="3">
    <source>
        <dbReference type="EMBL" id="BBM44499.1"/>
    </source>
</evidence>
<name>A0A510JYM1_9FUSO</name>
<keyword evidence="1" id="KW-0812">Transmembrane</keyword>
<evidence type="ECO:0000259" key="2">
    <source>
        <dbReference type="Pfam" id="PF20990"/>
    </source>
</evidence>
<accession>A0A510JYM1</accession>
<proteinExistence type="predicted"/>
<keyword evidence="1" id="KW-0472">Membrane</keyword>
<reference evidence="3 4" key="1">
    <citation type="submission" date="2019-07" db="EMBL/GenBank/DDBJ databases">
        <title>Complete Genome Sequence of Leptotrichia trevisanii Strain JMUB3870.</title>
        <authorList>
            <person name="Watanabe S."/>
            <person name="Cui L."/>
        </authorList>
    </citation>
    <scope>NUCLEOTIDE SEQUENCE [LARGE SCALE GENOMIC DNA]</scope>
    <source>
        <strain evidence="3 4">JMUB3870</strain>
    </source>
</reference>
<dbReference type="EMBL" id="AP019831">
    <property type="protein sequence ID" value="BBM44499.1"/>
    <property type="molecule type" value="Genomic_DNA"/>
</dbReference>
<feature type="transmembrane region" description="Helical" evidence="1">
    <location>
        <begin position="6"/>
        <end position="28"/>
    </location>
</feature>
<evidence type="ECO:0000256" key="1">
    <source>
        <dbReference type="SAM" id="Phobius"/>
    </source>
</evidence>
<dbReference type="RefSeq" id="WP_026749358.1">
    <property type="nucleotide sequence ID" value="NZ_AP019831.1"/>
</dbReference>
<sequence length="347" mass="40637">MNKSYIVIIEIIVVVLVVVYSVLTWYFFGRDPKRKAVVPEFVEPDYISAMFVAYINGERDSKEILKIGILSLILKGYISEVDEAGTGNRKYTLNKKNRDNLRLRKETLFEEENNLLDVLSENDLFGNKLGVIGYKNRIVHFLEKKYKKMIYKNNYSYFIPFILGIAICVAFTLSKLMQKDIASSMILTIFIFGWLAYVYSMQRGLLKFLYVTTTVGGFIGVILYADIFSGIILLILGIMFLIYEKAIGKYTVSGQRKMEYIEGLKMYFETAEKNKIDKFETEEEKLNYFNRIFPYIIALKVEDEKIVIFKDSLDFLNIMGSYAEAQCYVNEYVDRKFPIFRKKYIFW</sequence>
<dbReference type="Proteomes" id="UP000422644">
    <property type="component" value="Chromosome"/>
</dbReference>
<feature type="transmembrane region" description="Helical" evidence="1">
    <location>
        <begin position="155"/>
        <end position="175"/>
    </location>
</feature>
<keyword evidence="4" id="KW-1185">Reference proteome</keyword>
<dbReference type="AlphaFoldDB" id="A0A510JYM1"/>
<dbReference type="Pfam" id="PF20990">
    <property type="entry name" value="DUF2207_C"/>
    <property type="match status" value="1"/>
</dbReference>
<feature type="domain" description="Predicted membrane protein YciQ-like C-terminal" evidence="2">
    <location>
        <begin position="42"/>
        <end position="304"/>
    </location>
</feature>
<evidence type="ECO:0000313" key="4">
    <source>
        <dbReference type="Proteomes" id="UP000422644"/>
    </source>
</evidence>
<dbReference type="OrthoDB" id="79353at2"/>
<gene>
    <name evidence="3" type="ORF">JMUB3870_0614</name>
</gene>
<feature type="transmembrane region" description="Helical" evidence="1">
    <location>
        <begin position="181"/>
        <end position="199"/>
    </location>
</feature>
<feature type="transmembrane region" description="Helical" evidence="1">
    <location>
        <begin position="231"/>
        <end position="248"/>
    </location>
</feature>
<keyword evidence="1" id="KW-1133">Transmembrane helix</keyword>
<organism evidence="3 4">
    <name type="scientific">Leptotrichia trevisanii</name>
    <dbReference type="NCBI Taxonomy" id="109328"/>
    <lineage>
        <taxon>Bacteria</taxon>
        <taxon>Fusobacteriati</taxon>
        <taxon>Fusobacteriota</taxon>
        <taxon>Fusobacteriia</taxon>
        <taxon>Fusobacteriales</taxon>
        <taxon>Leptotrichiaceae</taxon>
        <taxon>Leptotrichia</taxon>
    </lineage>
</organism>